<evidence type="ECO:0000313" key="2">
    <source>
        <dbReference type="Proteomes" id="UP000304953"/>
    </source>
</evidence>
<evidence type="ECO:0000313" key="1">
    <source>
        <dbReference type="EMBL" id="TGY91056.1"/>
    </source>
</evidence>
<comment type="caution">
    <text evidence="1">The sequence shown here is derived from an EMBL/GenBank/DDBJ whole genome shotgun (WGS) entry which is preliminary data.</text>
</comment>
<reference evidence="1" key="1">
    <citation type="submission" date="2019-04" db="EMBL/GenBank/DDBJ databases">
        <title>Microbes associate with the intestines of laboratory mice.</title>
        <authorList>
            <person name="Navarre W."/>
            <person name="Wong E."/>
            <person name="Huang K."/>
            <person name="Tropini C."/>
            <person name="Ng K."/>
            <person name="Yu B."/>
        </authorList>
    </citation>
    <scope>NUCLEOTIDE SEQUENCE</scope>
    <source>
        <strain evidence="1">NM01_1-7b</strain>
    </source>
</reference>
<organism evidence="1 2">
    <name type="scientific">Petralouisia muris</name>
    <dbReference type="NCBI Taxonomy" id="3032872"/>
    <lineage>
        <taxon>Bacteria</taxon>
        <taxon>Bacillati</taxon>
        <taxon>Bacillota</taxon>
        <taxon>Clostridia</taxon>
        <taxon>Lachnospirales</taxon>
        <taxon>Lachnospiraceae</taxon>
        <taxon>Petralouisia</taxon>
    </lineage>
</organism>
<sequence>MDRTGNERTGNRMLNIPVKGGAELAEATMAAINGDGYAAPASASAGLRVAGCVQRYCDNRNGADGEQVVSVKRGTFVWGNDGTIKETDILKPCYVKDERTVTITAEGSSMAGIILEVADDGVTVDMTQAGAGE</sequence>
<proteinExistence type="predicted"/>
<protein>
    <submittedName>
        <fullName evidence="1">Uncharacterized protein</fullName>
    </submittedName>
</protein>
<keyword evidence="2" id="KW-1185">Reference proteome</keyword>
<dbReference type="EMBL" id="SRYA01000072">
    <property type="protein sequence ID" value="TGY91056.1"/>
    <property type="molecule type" value="Genomic_DNA"/>
</dbReference>
<name>A0AC61RPR5_9FIRM</name>
<dbReference type="Proteomes" id="UP000304953">
    <property type="component" value="Unassembled WGS sequence"/>
</dbReference>
<gene>
    <name evidence="1" type="ORF">E5329_22950</name>
</gene>
<accession>A0AC61RPR5</accession>